<name>X0S3Q5_9ZZZZ</name>
<dbReference type="AlphaFoldDB" id="X0S3Q5"/>
<dbReference type="EMBL" id="BARS01002973">
    <property type="protein sequence ID" value="GAF75654.1"/>
    <property type="molecule type" value="Genomic_DNA"/>
</dbReference>
<gene>
    <name evidence="1" type="ORF">S01H1_05719</name>
</gene>
<evidence type="ECO:0000313" key="1">
    <source>
        <dbReference type="EMBL" id="GAF75654.1"/>
    </source>
</evidence>
<organism evidence="1">
    <name type="scientific">marine sediment metagenome</name>
    <dbReference type="NCBI Taxonomy" id="412755"/>
    <lineage>
        <taxon>unclassified sequences</taxon>
        <taxon>metagenomes</taxon>
        <taxon>ecological metagenomes</taxon>
    </lineage>
</organism>
<sequence>MDDLDEMYCYEDELPCELTDMLFERSIVDGVRLYPWKAVAKQLEAERNILLEYGIGQMKKPKVQEENSCIMCIH</sequence>
<reference evidence="1" key="1">
    <citation type="journal article" date="2014" name="Front. Microbiol.">
        <title>High frequency of phylogenetically diverse reductive dehalogenase-homologous genes in deep subseafloor sedimentary metagenomes.</title>
        <authorList>
            <person name="Kawai M."/>
            <person name="Futagami T."/>
            <person name="Toyoda A."/>
            <person name="Takaki Y."/>
            <person name="Nishi S."/>
            <person name="Hori S."/>
            <person name="Arai W."/>
            <person name="Tsubouchi T."/>
            <person name="Morono Y."/>
            <person name="Uchiyama I."/>
            <person name="Ito T."/>
            <person name="Fujiyama A."/>
            <person name="Inagaki F."/>
            <person name="Takami H."/>
        </authorList>
    </citation>
    <scope>NUCLEOTIDE SEQUENCE</scope>
    <source>
        <strain evidence="1">Expedition CK06-06</strain>
    </source>
</reference>
<comment type="caution">
    <text evidence="1">The sequence shown here is derived from an EMBL/GenBank/DDBJ whole genome shotgun (WGS) entry which is preliminary data.</text>
</comment>
<accession>X0S3Q5</accession>
<proteinExistence type="predicted"/>
<protein>
    <submittedName>
        <fullName evidence="1">Uncharacterized protein</fullName>
    </submittedName>
</protein>